<protein>
    <submittedName>
        <fullName evidence="1">Uncharacterized protein</fullName>
    </submittedName>
</protein>
<organism evidence="1 2">
    <name type="scientific">Junco hyemalis</name>
    <name type="common">Dark-eyed junco</name>
    <dbReference type="NCBI Taxonomy" id="40217"/>
    <lineage>
        <taxon>Eukaryota</taxon>
        <taxon>Metazoa</taxon>
        <taxon>Chordata</taxon>
        <taxon>Craniata</taxon>
        <taxon>Vertebrata</taxon>
        <taxon>Euteleostomi</taxon>
        <taxon>Archelosauria</taxon>
        <taxon>Archosauria</taxon>
        <taxon>Dinosauria</taxon>
        <taxon>Saurischia</taxon>
        <taxon>Theropoda</taxon>
        <taxon>Coelurosauria</taxon>
        <taxon>Aves</taxon>
        <taxon>Neognathae</taxon>
        <taxon>Neoaves</taxon>
        <taxon>Telluraves</taxon>
        <taxon>Australaves</taxon>
        <taxon>Passeriformes</taxon>
        <taxon>Passerellidae</taxon>
        <taxon>Junco</taxon>
    </lineage>
</organism>
<name>A0A8C5NP17_JUNHY</name>
<dbReference type="Proteomes" id="UP000694408">
    <property type="component" value="Unplaced"/>
</dbReference>
<dbReference type="AlphaFoldDB" id="A0A8C5NP17"/>
<evidence type="ECO:0000313" key="2">
    <source>
        <dbReference type="Proteomes" id="UP000694408"/>
    </source>
</evidence>
<accession>A0A8C5NP17</accession>
<proteinExistence type="predicted"/>
<reference evidence="1" key="1">
    <citation type="submission" date="2025-08" db="UniProtKB">
        <authorList>
            <consortium name="Ensembl"/>
        </authorList>
    </citation>
    <scope>IDENTIFICATION</scope>
</reference>
<evidence type="ECO:0000313" key="1">
    <source>
        <dbReference type="Ensembl" id="ENSJHYP00000013126.1"/>
    </source>
</evidence>
<dbReference type="Ensembl" id="ENSJHYT00000015833.1">
    <property type="protein sequence ID" value="ENSJHYP00000013126.1"/>
    <property type="gene ID" value="ENSJHYG00000010189.1"/>
</dbReference>
<sequence length="79" mass="9190">MARPAVHNPSSPLEMLLHHGFSFRHLLDTLLHAIVCGNFCFQWQLTKWALSTCYVFHLKDVSLCCQTRTLFKLLKTLIF</sequence>
<reference evidence="1" key="2">
    <citation type="submission" date="2025-09" db="UniProtKB">
        <authorList>
            <consortium name="Ensembl"/>
        </authorList>
    </citation>
    <scope>IDENTIFICATION</scope>
</reference>
<keyword evidence="2" id="KW-1185">Reference proteome</keyword>